<sequence>MAEARRALAAVWRHRSLVAVTVLTGAVVSALLAMTLAPRYEATAQVLVGDTETTVLEQQSVVTDLYATEIIVEGEAAIILSRDLAEDVIRRSGMLYDRDLNPGLAWDAASGESEDTAIARMIGPYYAALSVEPSGRSRVITIRFQSESPVQAAAVANTIAEAYLDRQVRDKRSANAATVETLRSRVEQLRRDVTQREQRLAQFRATNNLPEAGGPDRVSQRISLTANQLEDERTQLAALRSRHQELRRALEVDRLDLPPSLIGAGTLAALWEQKAQVQAELARVRSVFRPGHPTVDRQAAQLADLQRTIRAEMETLEQSLQAEIATARSRVESRARALETLRQEERRLNAAQVELGALERDVAVARDVLRAFLDRAAQVQELQGTEQASSALVSVARPPTEPVGPNRKLVIAGGTFAFGFLALLLVLWLEQTDTRLLGATQAGAWTRLPLLGTLPEVPAERTRLVPAEDMIAQDPGSGFAEAVRGLVLALAAPDSIWPTGLLLVTGADRGEGKTALAVALARSLALDGARVLLIDGDRSAPRVHAVTGVANDYGLVDHLRDGAEVDGVIHADPLTPLEVMPLGASAQARGWRLGEAGLRPLAQPLADRYDWVVIDGPGLGENADAAVWAAVADQVVVTLAPRRSRQGSVTEAMRVLRAARAPLAGVVLNRVPGRG</sequence>
<dbReference type="GO" id="GO:0004713">
    <property type="term" value="F:protein tyrosine kinase activity"/>
    <property type="evidence" value="ECO:0007669"/>
    <property type="project" value="TreeGrafter"/>
</dbReference>
<dbReference type="AlphaFoldDB" id="A0A7W6RB45"/>
<keyword evidence="5" id="KW-0472">Membrane</keyword>
<comment type="caution">
    <text evidence="9">The sequence shown here is derived from an EMBL/GenBank/DDBJ whole genome shotgun (WGS) entry which is preliminary data.</text>
</comment>
<dbReference type="Proteomes" id="UP000554286">
    <property type="component" value="Unassembled WGS sequence"/>
</dbReference>
<keyword evidence="4" id="KW-1133">Transmembrane helix</keyword>
<dbReference type="Gene3D" id="3.40.50.300">
    <property type="entry name" value="P-loop containing nucleotide triphosphate hydrolases"/>
    <property type="match status" value="1"/>
</dbReference>
<evidence type="ECO:0000256" key="3">
    <source>
        <dbReference type="ARBA" id="ARBA00022692"/>
    </source>
</evidence>
<dbReference type="InterPro" id="IPR050445">
    <property type="entry name" value="Bact_polysacc_biosynth/exp"/>
</dbReference>
<keyword evidence="3" id="KW-0812">Transmembrane</keyword>
<dbReference type="InterPro" id="IPR002586">
    <property type="entry name" value="CobQ/CobB/MinD/ParA_Nub-bd_dom"/>
</dbReference>
<proteinExistence type="predicted"/>
<dbReference type="Pfam" id="PF01656">
    <property type="entry name" value="CbiA"/>
    <property type="match status" value="1"/>
</dbReference>
<name>A0A7W6RB45_9PROT</name>
<evidence type="ECO:0000256" key="6">
    <source>
        <dbReference type="SAM" id="Coils"/>
    </source>
</evidence>
<evidence type="ECO:0000256" key="5">
    <source>
        <dbReference type="ARBA" id="ARBA00023136"/>
    </source>
</evidence>
<dbReference type="SUPFAM" id="SSF52540">
    <property type="entry name" value="P-loop containing nucleoside triphosphate hydrolases"/>
    <property type="match status" value="1"/>
</dbReference>
<evidence type="ECO:0000259" key="7">
    <source>
        <dbReference type="Pfam" id="PF01656"/>
    </source>
</evidence>
<evidence type="ECO:0000256" key="4">
    <source>
        <dbReference type="ARBA" id="ARBA00022989"/>
    </source>
</evidence>
<evidence type="ECO:0000256" key="1">
    <source>
        <dbReference type="ARBA" id="ARBA00004651"/>
    </source>
</evidence>
<dbReference type="InterPro" id="IPR003856">
    <property type="entry name" value="LPS_length_determ_N"/>
</dbReference>
<dbReference type="PANTHER" id="PTHR32309:SF13">
    <property type="entry name" value="FERRIC ENTEROBACTIN TRANSPORT PROTEIN FEPE"/>
    <property type="match status" value="1"/>
</dbReference>
<keyword evidence="2" id="KW-1003">Cell membrane</keyword>
<feature type="coiled-coil region" evidence="6">
    <location>
        <begin position="179"/>
        <end position="249"/>
    </location>
</feature>
<dbReference type="EMBL" id="JACIGK010000002">
    <property type="protein sequence ID" value="MBB4264886.1"/>
    <property type="molecule type" value="Genomic_DNA"/>
</dbReference>
<dbReference type="Pfam" id="PF02706">
    <property type="entry name" value="Wzz"/>
    <property type="match status" value="1"/>
</dbReference>
<dbReference type="GO" id="GO:0005886">
    <property type="term" value="C:plasma membrane"/>
    <property type="evidence" value="ECO:0007669"/>
    <property type="project" value="UniProtKB-SubCell"/>
</dbReference>
<keyword evidence="10" id="KW-1185">Reference proteome</keyword>
<accession>A0A7W6RB45</accession>
<dbReference type="InterPro" id="IPR027417">
    <property type="entry name" value="P-loop_NTPase"/>
</dbReference>
<feature type="coiled-coil region" evidence="6">
    <location>
        <begin position="295"/>
        <end position="361"/>
    </location>
</feature>
<organism evidence="9 10">
    <name type="scientific">Roseospira visakhapatnamensis</name>
    <dbReference type="NCBI Taxonomy" id="390880"/>
    <lineage>
        <taxon>Bacteria</taxon>
        <taxon>Pseudomonadati</taxon>
        <taxon>Pseudomonadota</taxon>
        <taxon>Alphaproteobacteria</taxon>
        <taxon>Rhodospirillales</taxon>
        <taxon>Rhodospirillaceae</taxon>
        <taxon>Roseospira</taxon>
    </lineage>
</organism>
<evidence type="ECO:0000259" key="8">
    <source>
        <dbReference type="Pfam" id="PF02706"/>
    </source>
</evidence>
<evidence type="ECO:0000256" key="2">
    <source>
        <dbReference type="ARBA" id="ARBA00022475"/>
    </source>
</evidence>
<dbReference type="RefSeq" id="WP_184042509.1">
    <property type="nucleotide sequence ID" value="NZ_JACIGK010000002.1"/>
</dbReference>
<feature type="domain" description="Polysaccharide chain length determinant N-terminal" evidence="8">
    <location>
        <begin position="8"/>
        <end position="90"/>
    </location>
</feature>
<evidence type="ECO:0000313" key="9">
    <source>
        <dbReference type="EMBL" id="MBB4264886.1"/>
    </source>
</evidence>
<protein>
    <submittedName>
        <fullName evidence="9">Uncharacterized protein involved in exopolysaccharide biosynthesis/Mrp family chromosome partitioning ATPase</fullName>
    </submittedName>
</protein>
<evidence type="ECO:0000313" key="10">
    <source>
        <dbReference type="Proteomes" id="UP000554286"/>
    </source>
</evidence>
<reference evidence="9 10" key="1">
    <citation type="submission" date="2020-08" db="EMBL/GenBank/DDBJ databases">
        <title>Genome sequencing of Purple Non-Sulfur Bacteria from various extreme environments.</title>
        <authorList>
            <person name="Mayer M."/>
        </authorList>
    </citation>
    <scope>NUCLEOTIDE SEQUENCE [LARGE SCALE GENOMIC DNA]</scope>
    <source>
        <strain evidence="9 10">JA131</strain>
    </source>
</reference>
<gene>
    <name evidence="9" type="ORF">GGD89_000493</name>
</gene>
<dbReference type="PANTHER" id="PTHR32309">
    <property type="entry name" value="TYROSINE-PROTEIN KINASE"/>
    <property type="match status" value="1"/>
</dbReference>
<feature type="domain" description="CobQ/CobB/MinD/ParA nucleotide binding" evidence="7">
    <location>
        <begin position="503"/>
        <end position="674"/>
    </location>
</feature>
<keyword evidence="6" id="KW-0175">Coiled coil</keyword>
<comment type="subcellular location">
    <subcellularLocation>
        <location evidence="1">Cell membrane</location>
        <topology evidence="1">Multi-pass membrane protein</topology>
    </subcellularLocation>
</comment>